<evidence type="ECO:0000313" key="8">
    <source>
        <dbReference type="EMBL" id="ETS62550.1"/>
    </source>
</evidence>
<feature type="region of interest" description="Disordered" evidence="6">
    <location>
        <begin position="477"/>
        <end position="575"/>
    </location>
</feature>
<feature type="compositionally biased region" description="Low complexity" evidence="6">
    <location>
        <begin position="1344"/>
        <end position="1365"/>
    </location>
</feature>
<feature type="region of interest" description="Disordered" evidence="6">
    <location>
        <begin position="853"/>
        <end position="1132"/>
    </location>
</feature>
<feature type="compositionally biased region" description="Acidic residues" evidence="6">
    <location>
        <begin position="1105"/>
        <end position="1126"/>
    </location>
</feature>
<proteinExistence type="predicted"/>
<organism evidence="8 9">
    <name type="scientific">Moesziomyces aphidis</name>
    <name type="common">Pseudozyma aphidis</name>
    <dbReference type="NCBI Taxonomy" id="84754"/>
    <lineage>
        <taxon>Eukaryota</taxon>
        <taxon>Fungi</taxon>
        <taxon>Dikarya</taxon>
        <taxon>Basidiomycota</taxon>
        <taxon>Ustilaginomycotina</taxon>
        <taxon>Ustilaginomycetes</taxon>
        <taxon>Ustilaginales</taxon>
        <taxon>Ustilaginaceae</taxon>
        <taxon>Moesziomyces</taxon>
    </lineage>
</organism>
<feature type="compositionally biased region" description="Basic and acidic residues" evidence="6">
    <location>
        <begin position="1709"/>
        <end position="1721"/>
    </location>
</feature>
<dbReference type="EMBL" id="AWNI01000010">
    <property type="protein sequence ID" value="ETS62550.1"/>
    <property type="molecule type" value="Genomic_DNA"/>
</dbReference>
<feature type="transmembrane region" description="Helical" evidence="7">
    <location>
        <begin position="386"/>
        <end position="404"/>
    </location>
</feature>
<feature type="compositionally biased region" description="Low complexity" evidence="6">
    <location>
        <begin position="566"/>
        <end position="575"/>
    </location>
</feature>
<feature type="transmembrane region" description="Helical" evidence="7">
    <location>
        <begin position="411"/>
        <end position="431"/>
    </location>
</feature>
<feature type="compositionally biased region" description="Low complexity" evidence="6">
    <location>
        <begin position="1877"/>
        <end position="1890"/>
    </location>
</feature>
<feature type="transmembrane region" description="Helical" evidence="7">
    <location>
        <begin position="180"/>
        <end position="200"/>
    </location>
</feature>
<feature type="compositionally biased region" description="Acidic residues" evidence="6">
    <location>
        <begin position="964"/>
        <end position="980"/>
    </location>
</feature>
<feature type="compositionally biased region" description="Acidic residues" evidence="6">
    <location>
        <begin position="1003"/>
        <end position="1013"/>
    </location>
</feature>
<evidence type="ECO:0000256" key="4">
    <source>
        <dbReference type="ARBA" id="ARBA00022989"/>
    </source>
</evidence>
<feature type="compositionally biased region" description="Acidic residues" evidence="6">
    <location>
        <begin position="1306"/>
        <end position="1321"/>
    </location>
</feature>
<keyword evidence="4 7" id="KW-1133">Transmembrane helix</keyword>
<feature type="compositionally biased region" description="Polar residues" evidence="6">
    <location>
        <begin position="1829"/>
        <end position="1846"/>
    </location>
</feature>
<accession>W3VM05</accession>
<gene>
    <name evidence="8" type="ORF">PaG_03184</name>
</gene>
<dbReference type="PANTHER" id="PTHR19432:SF91">
    <property type="entry name" value="GENERAL ALPHA-GLUCOSIDE PERMEASE"/>
    <property type="match status" value="1"/>
</dbReference>
<feature type="region of interest" description="Disordered" evidence="6">
    <location>
        <begin position="1296"/>
        <end position="1415"/>
    </location>
</feature>
<keyword evidence="9" id="KW-1185">Reference proteome</keyword>
<comment type="subcellular location">
    <subcellularLocation>
        <location evidence="1">Membrane</location>
        <topology evidence="1">Multi-pass membrane protein</topology>
    </subcellularLocation>
</comment>
<evidence type="ECO:0000256" key="7">
    <source>
        <dbReference type="SAM" id="Phobius"/>
    </source>
</evidence>
<feature type="compositionally biased region" description="Low complexity" evidence="6">
    <location>
        <begin position="1654"/>
        <end position="1665"/>
    </location>
</feature>
<feature type="region of interest" description="Disordered" evidence="6">
    <location>
        <begin position="1446"/>
        <end position="1625"/>
    </location>
</feature>
<dbReference type="PANTHER" id="PTHR19432">
    <property type="entry name" value="SUGAR TRANSPORTER"/>
    <property type="match status" value="1"/>
</dbReference>
<evidence type="ECO:0000256" key="1">
    <source>
        <dbReference type="ARBA" id="ARBA00004141"/>
    </source>
</evidence>
<feature type="compositionally biased region" description="Low complexity" evidence="6">
    <location>
        <begin position="1918"/>
        <end position="1936"/>
    </location>
</feature>
<feature type="compositionally biased region" description="Low complexity" evidence="6">
    <location>
        <begin position="1673"/>
        <end position="1683"/>
    </location>
</feature>
<keyword evidence="2" id="KW-0813">Transport</keyword>
<dbReference type="SUPFAM" id="SSF103473">
    <property type="entry name" value="MFS general substrate transporter"/>
    <property type="match status" value="1"/>
</dbReference>
<feature type="transmembrane region" description="Helical" evidence="7">
    <location>
        <begin position="101"/>
        <end position="120"/>
    </location>
</feature>
<dbReference type="GO" id="GO:0008506">
    <property type="term" value="F:sucrose:proton symporter activity"/>
    <property type="evidence" value="ECO:0007669"/>
    <property type="project" value="TreeGrafter"/>
</dbReference>
<feature type="compositionally biased region" description="Acidic residues" evidence="6">
    <location>
        <begin position="1183"/>
        <end position="1199"/>
    </location>
</feature>
<dbReference type="Proteomes" id="UP000019462">
    <property type="component" value="Unassembled WGS sequence"/>
</dbReference>
<evidence type="ECO:0000256" key="2">
    <source>
        <dbReference type="ARBA" id="ARBA00022448"/>
    </source>
</evidence>
<feature type="transmembrane region" description="Helical" evidence="7">
    <location>
        <begin position="66"/>
        <end position="89"/>
    </location>
</feature>
<feature type="compositionally biased region" description="Low complexity" evidence="6">
    <location>
        <begin position="1025"/>
        <end position="1035"/>
    </location>
</feature>
<feature type="region of interest" description="Disordered" evidence="6">
    <location>
        <begin position="1637"/>
        <end position="1758"/>
    </location>
</feature>
<reference evidence="8 9" key="1">
    <citation type="journal article" date="2014" name="Genome Announc.">
        <title>Genome sequence of the basidiomycetous fungus Pseudozyma aphidis DSM70725, an efficient producer of biosurfactant mannosylerythritol lipids.</title>
        <authorList>
            <person name="Lorenz S."/>
            <person name="Guenther M."/>
            <person name="Grumaz C."/>
            <person name="Rupp S."/>
            <person name="Zibek S."/>
            <person name="Sohn K."/>
        </authorList>
    </citation>
    <scope>NUCLEOTIDE SEQUENCE [LARGE SCALE GENOMIC DNA]</scope>
    <source>
        <strain evidence="9">ATCC 32657 / CBS 517.83 / DSM 70725 / JCM 10318 / NBRC 10182 / NRRL Y-7954 / St-0401</strain>
    </source>
</reference>
<dbReference type="Gene3D" id="1.20.1250.20">
    <property type="entry name" value="MFS general substrate transporter like domains"/>
    <property type="match status" value="1"/>
</dbReference>
<feature type="compositionally biased region" description="Low complexity" evidence="6">
    <location>
        <begin position="871"/>
        <end position="887"/>
    </location>
</feature>
<feature type="compositionally biased region" description="Basic and acidic residues" evidence="6">
    <location>
        <begin position="1044"/>
        <end position="1075"/>
    </location>
</feature>
<evidence type="ECO:0000256" key="5">
    <source>
        <dbReference type="ARBA" id="ARBA00023136"/>
    </source>
</evidence>
<protein>
    <submittedName>
        <fullName evidence="8">Uncharacterized protein</fullName>
    </submittedName>
</protein>
<feature type="region of interest" description="Disordered" evidence="6">
    <location>
        <begin position="1772"/>
        <end position="1936"/>
    </location>
</feature>
<feature type="compositionally biased region" description="Basic residues" evidence="6">
    <location>
        <begin position="1793"/>
        <end position="1805"/>
    </location>
</feature>
<feature type="compositionally biased region" description="Polar residues" evidence="6">
    <location>
        <begin position="1684"/>
        <end position="1694"/>
    </location>
</feature>
<dbReference type="OrthoDB" id="28755at2759"/>
<evidence type="ECO:0000313" key="9">
    <source>
        <dbReference type="Proteomes" id="UP000019462"/>
    </source>
</evidence>
<evidence type="ECO:0000256" key="3">
    <source>
        <dbReference type="ARBA" id="ARBA00022692"/>
    </source>
</evidence>
<feature type="transmembrane region" description="Helical" evidence="7">
    <location>
        <begin position="212"/>
        <end position="233"/>
    </location>
</feature>
<dbReference type="Pfam" id="PF13347">
    <property type="entry name" value="MFS_2"/>
    <property type="match status" value="1"/>
</dbReference>
<feature type="compositionally biased region" description="Polar residues" evidence="6">
    <location>
        <begin position="1370"/>
        <end position="1383"/>
    </location>
</feature>
<dbReference type="InterPro" id="IPR036259">
    <property type="entry name" value="MFS_trans_sf"/>
</dbReference>
<feature type="compositionally biased region" description="Polar residues" evidence="6">
    <location>
        <begin position="1152"/>
        <end position="1182"/>
    </location>
</feature>
<feature type="transmembrane region" description="Helical" evidence="7">
    <location>
        <begin position="140"/>
        <end position="160"/>
    </location>
</feature>
<feature type="compositionally biased region" description="Basic and acidic residues" evidence="6">
    <location>
        <begin position="553"/>
        <end position="562"/>
    </location>
</feature>
<dbReference type="HOGENOM" id="CLU_234320_0_0_1"/>
<feature type="region of interest" description="Disordered" evidence="6">
    <location>
        <begin position="1149"/>
        <end position="1240"/>
    </location>
</feature>
<evidence type="ECO:0000256" key="6">
    <source>
        <dbReference type="SAM" id="MobiDB-lite"/>
    </source>
</evidence>
<dbReference type="GO" id="GO:0005886">
    <property type="term" value="C:plasma membrane"/>
    <property type="evidence" value="ECO:0007669"/>
    <property type="project" value="TreeGrafter"/>
</dbReference>
<keyword evidence="5 7" id="KW-0472">Membrane</keyword>
<feature type="transmembrane region" description="Helical" evidence="7">
    <location>
        <begin position="332"/>
        <end position="351"/>
    </location>
</feature>
<name>W3VM05_MOEAP</name>
<keyword evidence="3 7" id="KW-0812">Transmembrane</keyword>
<feature type="compositionally biased region" description="Polar residues" evidence="6">
    <location>
        <begin position="498"/>
        <end position="507"/>
    </location>
</feature>
<feature type="compositionally biased region" description="Low complexity" evidence="6">
    <location>
        <begin position="1384"/>
        <end position="1394"/>
    </location>
</feature>
<feature type="compositionally biased region" description="Polar residues" evidence="6">
    <location>
        <begin position="541"/>
        <end position="552"/>
    </location>
</feature>
<comment type="caution">
    <text evidence="8">The sequence shown here is derived from an EMBL/GenBank/DDBJ whole genome shotgun (WGS) entry which is preliminary data.</text>
</comment>
<feature type="compositionally biased region" description="Basic and acidic residues" evidence="6">
    <location>
        <begin position="943"/>
        <end position="963"/>
    </location>
</feature>
<sequence length="1977" mass="210225">MVGVSAVSVGTASAGLRLVGDARVHAPAPLQLPLLTLGVLGAQTVWSMDMAFAPPYLLDLGLSKSAMAAVFVAGPLSGLIVQPLIGSLADNSTSRFGRRRPFLAASTLICAASILLLGFAREVAGWFTTHESDAHRSLAILMGVLAVYLVDFSVNAVTALDRALMVDVAATEDQAEANAWAARLCGVGSVLSFLIGNLDLPSVSPTVLGKTQIQIISVLVSAILVATHALVVLRVEEQVLVPSRTRGSSASKHKPSGAAAVFADLYTQARSLPQPIVEIFKIQFFAQIGWFPILFYSTVWVGEIYKADVRMNGGKQSDHELFEEATRAGSRAFFWHAVLSLMTSIVLPLVVPNPVHESQTHSVWFADSSLVRRLRGMRDRWPELPFWWVFANFVFFISMMGTYFAGLTQSVFLATWVIASVGFCFACSNWIPYSLLGILIQTQHAKEVPAGAGIGGLALSRPTSSVRASRDEADEVTMALLGDSSRDDDQRRTSISRTPSYDASGQSRPRPVSHAGQKHPQHAHGDADSDDEERLEATLSFGGQSERTSGDNSPHDHVRDADLEQGSTSASSTSTHAGTVLGLHNVAVVIPQFLVTALSSLIFAIMEPKRGSDDAPTGADGSPDAPVGQRSDALGIVFRLGGCCALVAGILAPSILQCIITSGLIGVFAESGAERASILRIKLYPGSSLYLPRLYLDIHPAHRLAPPSSTRFALHPGSRSASQGTTHLTIPTSEHVQCRPPLPSALAQLFAYSRILLPQYQALTLPRASNCTVDGRHQIESLYPPPLRECAAFNPAFRTQKHPVEAAAVISTRHRPFLRRPSSRLYSHHTGTASLVPIPTSCLANSVQISAKLQSTPGRTSPYARTGAFKSGPPSRSGSSVGGSPRPLFQSDNELSSSTDDDDDDLGSKHFPGIKLPVPTLAMSSRKAPRNQNTKKPSKVYSTKKDRARGERKASVRKERFDELDTDSDLTDVPSDDDAQDVASVAGPSYSSLNKGKARSVDSDDDLESDSDTEMERKLAEAGDGESLLGSGASGEDTEEEEERFIIQDALDRESKAKARLQQRDPTDRSRHAGDRNWASKGDLQHRARSMAIRRANGDGQPGEAGDDAEADVEDGDQDDDGDDADLLSMSPDTLRMYGLPVIDDELFEQQEAFNSSSEPSFTDFFETSTDSETGAPDTQNENGDDDDEFTTDSDEDRDISDLEGGLLDAPLIAHIGTGSADQTIATSEGAEDEQPKPEMPLLVIEDLDGRLIYARAGDGEAVFGSDGEFEFVDDSDDDSADWEFDQGGNRLWSGAGSHAGFLTVPDDDGDTTDELPDEDMPYPRLLVGSVAPRGGRNARRARAMATNSRRLSPAASSNMPSPSALQHAPATSTSDSSANGKQSSGSGASPVSSDEQAANEVGITISTEDLARDPEGTLRAAAAALGVTIQEAADMVAGVQVPAIAGRPADGTDSSASSSVHADGKMMAPKTPDQRQTNVAKPQMGSFMPTSAKSVHRAVIDGSRKAPSPFSGKRSLEKKGLAKKRSAGRRSSLMDEGFSAKRLRRFSSANDAASALDEYSELAPSSPEPVAEVDPMELDDVVDASMIWRGAGSKSPSPEAPDAERRPSMRASRKSSSSAPGLNLNAFARWNKIPMGSFRDSQAAPVPSQNAFQQQHPQHQHQQPLGTFLLTRSQGQSGSSRRTNSPFRSSSNAVRHPEMFSISPLRQPHQEVEQHLDAGRSSDSTPGRRRSFIISPVLFPTRGGEIPPPSSSPYTAHTPTYSQVAAMRLGGSGAAGDAASVASNTSAGPGRITRREKREKRARRAALLAAQENGEVGSPQDGDERRTVSASPMPSTPLLQLSNLPEGSGGGGGYEEGDSPATAFPRMRITDATPTPRGSPAPFGAAAPGKDVSQAVDAPSLAPPTSSQFLPEAELDASPAPSMRSRAAATDDGASATAMLPSSACKTPLHSPLFGGIFGGALNYDLEDKDAEQLRI</sequence>